<evidence type="ECO:0000313" key="1">
    <source>
        <dbReference type="EMBL" id="CAJ2661747.1"/>
    </source>
</evidence>
<dbReference type="EMBL" id="CASHSV030000409">
    <property type="protein sequence ID" value="CAJ2661747.1"/>
    <property type="molecule type" value="Genomic_DNA"/>
</dbReference>
<reference evidence="1" key="1">
    <citation type="submission" date="2023-10" db="EMBL/GenBank/DDBJ databases">
        <authorList>
            <person name="Rodriguez Cubillos JULIANA M."/>
            <person name="De Vega J."/>
        </authorList>
    </citation>
    <scope>NUCLEOTIDE SEQUENCE</scope>
</reference>
<gene>
    <name evidence="1" type="ORF">MILVUS5_LOCUS27413</name>
</gene>
<evidence type="ECO:0000313" key="2">
    <source>
        <dbReference type="Proteomes" id="UP001177021"/>
    </source>
</evidence>
<accession>A0ACB0KX60</accession>
<keyword evidence="2" id="KW-1185">Reference proteome</keyword>
<sequence>MMKKYEMSDLGLLHHFLGIEVYQDEYGVFICQKRYTENILKKFGMYGCKPVDIPLVVNEKLKKENGGRLIDASMYRSLVGSLFYLTTSRPDLMFAATLLSRFMSKPSHLHLGAAKRVLRYVMGTMEYGIRFEKNSKFEAKGYCDSDWAGSVDDMKSTSGYVFNLGSGVISWCSKKQDTVAQSSAEAEYLAAGLATQQSLWLRRILEDIGEKQEGSLQLHCDNKSAIAMAKNLVFHSRTRHINIKHHFIRSVIEEGDVQLIFCSSQEQLADIFTKALPRGRFQQLREAMGVKEQHIKGEYEAYNTGDYINSIVNRQNTEAISNVLHPDDRSHQGKEMRLKQQYFFVSASLQDIIRRFKEAHNNFDELPKQVALHLNDTHPSLSIAEIMRILVDEEHLGWSKAWNILAVNKIFSFTTHTVVAEGLEKIPVDLLGSLLPRHLQLDILMGKARSAGQSADQEEDDETLVLVEYV</sequence>
<organism evidence="1 2">
    <name type="scientific">Trifolium pratense</name>
    <name type="common">Red clover</name>
    <dbReference type="NCBI Taxonomy" id="57577"/>
    <lineage>
        <taxon>Eukaryota</taxon>
        <taxon>Viridiplantae</taxon>
        <taxon>Streptophyta</taxon>
        <taxon>Embryophyta</taxon>
        <taxon>Tracheophyta</taxon>
        <taxon>Spermatophyta</taxon>
        <taxon>Magnoliopsida</taxon>
        <taxon>eudicotyledons</taxon>
        <taxon>Gunneridae</taxon>
        <taxon>Pentapetalae</taxon>
        <taxon>rosids</taxon>
        <taxon>fabids</taxon>
        <taxon>Fabales</taxon>
        <taxon>Fabaceae</taxon>
        <taxon>Papilionoideae</taxon>
        <taxon>50 kb inversion clade</taxon>
        <taxon>NPAAA clade</taxon>
        <taxon>Hologalegina</taxon>
        <taxon>IRL clade</taxon>
        <taxon>Trifolieae</taxon>
        <taxon>Trifolium</taxon>
    </lineage>
</organism>
<name>A0ACB0KX60_TRIPR</name>
<dbReference type="Proteomes" id="UP001177021">
    <property type="component" value="Unassembled WGS sequence"/>
</dbReference>
<proteinExistence type="predicted"/>
<protein>
    <submittedName>
        <fullName evidence="1">Uncharacterized protein</fullName>
    </submittedName>
</protein>
<comment type="caution">
    <text evidence="1">The sequence shown here is derived from an EMBL/GenBank/DDBJ whole genome shotgun (WGS) entry which is preliminary data.</text>
</comment>